<sequence length="80" mass="9218">MELGHNRFSERYKAAATRGVEALRVRQARSRARSQKENRDRQLRKSRRFDALPLLALQEEGEAEEPRPPSECPEAGAKEE</sequence>
<feature type="region of interest" description="Disordered" evidence="1">
    <location>
        <begin position="24"/>
        <end position="80"/>
    </location>
</feature>
<dbReference type="EMBL" id="BEZZ01024679">
    <property type="protein sequence ID" value="GCC39887.1"/>
    <property type="molecule type" value="Genomic_DNA"/>
</dbReference>
<name>A0A401TB91_CHIPU</name>
<feature type="non-terminal residue" evidence="2">
    <location>
        <position position="80"/>
    </location>
</feature>
<dbReference type="AlphaFoldDB" id="A0A401TB91"/>
<evidence type="ECO:0000313" key="2">
    <source>
        <dbReference type="EMBL" id="GCC39887.1"/>
    </source>
</evidence>
<organism evidence="2 3">
    <name type="scientific">Chiloscyllium punctatum</name>
    <name type="common">Brownbanded bambooshark</name>
    <name type="synonym">Hemiscyllium punctatum</name>
    <dbReference type="NCBI Taxonomy" id="137246"/>
    <lineage>
        <taxon>Eukaryota</taxon>
        <taxon>Metazoa</taxon>
        <taxon>Chordata</taxon>
        <taxon>Craniata</taxon>
        <taxon>Vertebrata</taxon>
        <taxon>Chondrichthyes</taxon>
        <taxon>Elasmobranchii</taxon>
        <taxon>Galeomorphii</taxon>
        <taxon>Galeoidea</taxon>
        <taxon>Orectolobiformes</taxon>
        <taxon>Hemiscylliidae</taxon>
        <taxon>Chiloscyllium</taxon>
    </lineage>
</organism>
<feature type="compositionally biased region" description="Basic and acidic residues" evidence="1">
    <location>
        <begin position="34"/>
        <end position="43"/>
    </location>
</feature>
<evidence type="ECO:0000313" key="3">
    <source>
        <dbReference type="Proteomes" id="UP000287033"/>
    </source>
</evidence>
<accession>A0A401TB91</accession>
<evidence type="ECO:0000256" key="1">
    <source>
        <dbReference type="SAM" id="MobiDB-lite"/>
    </source>
</evidence>
<gene>
    <name evidence="2" type="ORF">chiPu_0023661</name>
</gene>
<reference evidence="2 3" key="1">
    <citation type="journal article" date="2018" name="Nat. Ecol. Evol.">
        <title>Shark genomes provide insights into elasmobranch evolution and the origin of vertebrates.</title>
        <authorList>
            <person name="Hara Y"/>
            <person name="Yamaguchi K"/>
            <person name="Onimaru K"/>
            <person name="Kadota M"/>
            <person name="Koyanagi M"/>
            <person name="Keeley SD"/>
            <person name="Tatsumi K"/>
            <person name="Tanaka K"/>
            <person name="Motone F"/>
            <person name="Kageyama Y"/>
            <person name="Nozu R"/>
            <person name="Adachi N"/>
            <person name="Nishimura O"/>
            <person name="Nakagawa R"/>
            <person name="Tanegashima C"/>
            <person name="Kiyatake I"/>
            <person name="Matsumoto R"/>
            <person name="Murakumo K"/>
            <person name="Nishida K"/>
            <person name="Terakita A"/>
            <person name="Kuratani S"/>
            <person name="Sato K"/>
            <person name="Hyodo S Kuraku.S."/>
        </authorList>
    </citation>
    <scope>NUCLEOTIDE SEQUENCE [LARGE SCALE GENOMIC DNA]</scope>
</reference>
<keyword evidence="3" id="KW-1185">Reference proteome</keyword>
<comment type="caution">
    <text evidence="2">The sequence shown here is derived from an EMBL/GenBank/DDBJ whole genome shotgun (WGS) entry which is preliminary data.</text>
</comment>
<protein>
    <submittedName>
        <fullName evidence="2">Uncharacterized protein</fullName>
    </submittedName>
</protein>
<dbReference type="Proteomes" id="UP000287033">
    <property type="component" value="Unassembled WGS sequence"/>
</dbReference>
<proteinExistence type="predicted"/>